<name>A0ABS2MSM8_9FIRM</name>
<evidence type="ECO:0000313" key="3">
    <source>
        <dbReference type="EMBL" id="MBM7562398.1"/>
    </source>
</evidence>
<evidence type="ECO:0000313" key="4">
    <source>
        <dbReference type="Proteomes" id="UP000767854"/>
    </source>
</evidence>
<gene>
    <name evidence="3" type="ORF">JOC49_001948</name>
</gene>
<keyword evidence="1 2" id="KW-0963">Cytoplasm</keyword>
<organism evidence="3 4">
    <name type="scientific">Fusibacter tunisiensis</name>
    <dbReference type="NCBI Taxonomy" id="1008308"/>
    <lineage>
        <taxon>Bacteria</taxon>
        <taxon>Bacillati</taxon>
        <taxon>Bacillota</taxon>
        <taxon>Clostridia</taxon>
        <taxon>Eubacteriales</taxon>
        <taxon>Eubacteriales Family XII. Incertae Sedis</taxon>
        <taxon>Fusibacter</taxon>
    </lineage>
</organism>
<dbReference type="PANTHER" id="PTHR37300">
    <property type="entry name" value="UPF0291 PROTEIN CBO2609/CLC_2481"/>
    <property type="match status" value="1"/>
</dbReference>
<dbReference type="Proteomes" id="UP000767854">
    <property type="component" value="Unassembled WGS sequence"/>
</dbReference>
<dbReference type="Pfam" id="PF05979">
    <property type="entry name" value="DUF896"/>
    <property type="match status" value="1"/>
</dbReference>
<reference evidence="3 4" key="1">
    <citation type="submission" date="2021-01" db="EMBL/GenBank/DDBJ databases">
        <title>Genomic Encyclopedia of Type Strains, Phase IV (KMG-IV): sequencing the most valuable type-strain genomes for metagenomic binning, comparative biology and taxonomic classification.</title>
        <authorList>
            <person name="Goeker M."/>
        </authorList>
    </citation>
    <scope>NUCLEOTIDE SEQUENCE [LARGE SCALE GENOMIC DNA]</scope>
    <source>
        <strain evidence="3 4">DSM 24436</strain>
    </source>
</reference>
<dbReference type="HAMAP" id="MF_01103">
    <property type="entry name" value="UPF0291"/>
    <property type="match status" value="1"/>
</dbReference>
<evidence type="ECO:0000256" key="2">
    <source>
        <dbReference type="HAMAP-Rule" id="MF_01103"/>
    </source>
</evidence>
<protein>
    <recommendedName>
        <fullName evidence="2">UPF0291 protein JOC49_001948</fullName>
    </recommendedName>
</protein>
<dbReference type="InterPro" id="IPR009242">
    <property type="entry name" value="DUF896"/>
</dbReference>
<comment type="similarity">
    <text evidence="2">Belongs to the UPF0291 family.</text>
</comment>
<comment type="caution">
    <text evidence="3">The sequence shown here is derived from an EMBL/GenBank/DDBJ whole genome shotgun (WGS) entry which is preliminary data.</text>
</comment>
<dbReference type="SUPFAM" id="SSF158221">
    <property type="entry name" value="YnzC-like"/>
    <property type="match status" value="1"/>
</dbReference>
<dbReference type="EMBL" id="JAFBDT010000017">
    <property type="protein sequence ID" value="MBM7562398.1"/>
    <property type="molecule type" value="Genomic_DNA"/>
</dbReference>
<sequence length="58" mass="6990">MIGQEKLDRINFLAQKKKTEGLTDAEKSEQEILRKEYLEAFKKNFRRQLDNIDIVYKD</sequence>
<dbReference type="PANTHER" id="PTHR37300:SF1">
    <property type="entry name" value="UPF0291 PROTEIN YNZC"/>
    <property type="match status" value="1"/>
</dbReference>
<dbReference type="Gene3D" id="1.10.287.540">
    <property type="entry name" value="Helix hairpin bin"/>
    <property type="match status" value="1"/>
</dbReference>
<comment type="subcellular location">
    <subcellularLocation>
        <location evidence="2">Cytoplasm</location>
    </subcellularLocation>
</comment>
<proteinExistence type="inferred from homology"/>
<dbReference type="RefSeq" id="WP_341534676.1">
    <property type="nucleotide sequence ID" value="NZ_JAFBDT010000017.1"/>
</dbReference>
<accession>A0ABS2MSM8</accession>
<keyword evidence="4" id="KW-1185">Reference proteome</keyword>
<evidence type="ECO:0000256" key="1">
    <source>
        <dbReference type="ARBA" id="ARBA00022490"/>
    </source>
</evidence>